<gene>
    <name evidence="11 14" type="primary">priA</name>
    <name evidence="14" type="ORF">GCM10008906_07170</name>
</gene>
<dbReference type="EC" id="5.6.2.4" evidence="11"/>
<dbReference type="InterPro" id="IPR040498">
    <property type="entry name" value="PriA_CRR"/>
</dbReference>
<evidence type="ECO:0000256" key="4">
    <source>
        <dbReference type="ARBA" id="ARBA00022741"/>
    </source>
</evidence>
<feature type="binding site" evidence="11">
    <location>
        <position position="468"/>
    </location>
    <ligand>
        <name>Zn(2+)</name>
        <dbReference type="ChEBI" id="CHEBI:29105"/>
        <label>2</label>
    </ligand>
</feature>
<dbReference type="PROSITE" id="PS51194">
    <property type="entry name" value="HELICASE_CTER"/>
    <property type="match status" value="1"/>
</dbReference>
<dbReference type="InterPro" id="IPR041236">
    <property type="entry name" value="PriA_C"/>
</dbReference>
<comment type="similarity">
    <text evidence="11">Belongs to the helicase family. PriA subfamily.</text>
</comment>
<evidence type="ECO:0000256" key="3">
    <source>
        <dbReference type="ARBA" id="ARBA00022723"/>
    </source>
</evidence>
<feature type="binding site" evidence="11">
    <location>
        <position position="441"/>
    </location>
    <ligand>
        <name>Zn(2+)</name>
        <dbReference type="ChEBI" id="CHEBI:29105"/>
        <label>1</label>
    </ligand>
</feature>
<dbReference type="PANTHER" id="PTHR30580:SF0">
    <property type="entry name" value="PRIMOSOMAL PROTEIN N"/>
    <property type="match status" value="1"/>
</dbReference>
<feature type="binding site" evidence="11">
    <location>
        <position position="450"/>
    </location>
    <ligand>
        <name>Zn(2+)</name>
        <dbReference type="ChEBI" id="CHEBI:29105"/>
        <label>2</label>
    </ligand>
</feature>
<evidence type="ECO:0000256" key="7">
    <source>
        <dbReference type="ARBA" id="ARBA00022833"/>
    </source>
</evidence>
<evidence type="ECO:0000256" key="10">
    <source>
        <dbReference type="ARBA" id="ARBA00023235"/>
    </source>
</evidence>
<keyword evidence="4 11" id="KW-0547">Nucleotide-binding</keyword>
<dbReference type="InterPro" id="IPR027417">
    <property type="entry name" value="P-loop_NTPase"/>
</dbReference>
<evidence type="ECO:0000256" key="11">
    <source>
        <dbReference type="HAMAP-Rule" id="MF_00983"/>
    </source>
</evidence>
<dbReference type="Pfam" id="PF00271">
    <property type="entry name" value="Helicase_C"/>
    <property type="match status" value="1"/>
</dbReference>
<dbReference type="EMBL" id="BAAACG010000006">
    <property type="protein sequence ID" value="GAA0734688.1"/>
    <property type="molecule type" value="Genomic_DNA"/>
</dbReference>
<dbReference type="Pfam" id="PF00270">
    <property type="entry name" value="DEAD"/>
    <property type="match status" value="1"/>
</dbReference>
<feature type="binding site" evidence="11">
    <location>
        <position position="478"/>
    </location>
    <ligand>
        <name>Zn(2+)</name>
        <dbReference type="ChEBI" id="CHEBI:29105"/>
        <label>1</label>
    </ligand>
</feature>
<organism evidence="14 15">
    <name type="scientific">Clostridium oceanicum</name>
    <dbReference type="NCBI Taxonomy" id="1543"/>
    <lineage>
        <taxon>Bacteria</taxon>
        <taxon>Bacillati</taxon>
        <taxon>Bacillota</taxon>
        <taxon>Clostridia</taxon>
        <taxon>Eubacteriales</taxon>
        <taxon>Clostridiaceae</taxon>
        <taxon>Clostridium</taxon>
    </lineage>
</organism>
<dbReference type="InterPro" id="IPR041222">
    <property type="entry name" value="PriA_3primeBD"/>
</dbReference>
<dbReference type="InterPro" id="IPR005259">
    <property type="entry name" value="PriA"/>
</dbReference>
<evidence type="ECO:0000256" key="8">
    <source>
        <dbReference type="ARBA" id="ARBA00022840"/>
    </source>
</evidence>
<dbReference type="NCBIfam" id="NF004066">
    <property type="entry name" value="PRK05580.1-3"/>
    <property type="match status" value="1"/>
</dbReference>
<keyword evidence="7 11" id="KW-0862">Zinc</keyword>
<dbReference type="SMART" id="SM00490">
    <property type="entry name" value="HELICc"/>
    <property type="match status" value="1"/>
</dbReference>
<dbReference type="NCBIfam" id="TIGR00595">
    <property type="entry name" value="priA"/>
    <property type="match status" value="1"/>
</dbReference>
<keyword evidence="15" id="KW-1185">Reference proteome</keyword>
<dbReference type="RefSeq" id="WP_343758970.1">
    <property type="nucleotide sequence ID" value="NZ_BAAACG010000006.1"/>
</dbReference>
<dbReference type="CDD" id="cd18804">
    <property type="entry name" value="SF2_C_priA"/>
    <property type="match status" value="1"/>
</dbReference>
<keyword evidence="5 11" id="KW-0378">Hydrolase</keyword>
<dbReference type="HAMAP" id="MF_00983">
    <property type="entry name" value="PriA"/>
    <property type="match status" value="1"/>
</dbReference>
<dbReference type="PROSITE" id="PS51192">
    <property type="entry name" value="HELICASE_ATP_BIND_1"/>
    <property type="match status" value="1"/>
</dbReference>
<protein>
    <recommendedName>
        <fullName evidence="11">Replication restart protein PriA</fullName>
    </recommendedName>
    <alternativeName>
        <fullName evidence="11">ATP-dependent DNA helicase PriA</fullName>
        <ecNumber evidence="11">5.6.2.4</ecNumber>
    </alternativeName>
    <alternativeName>
        <fullName evidence="11">DNA 3'-5' helicase PriA</fullName>
    </alternativeName>
</protein>
<dbReference type="InterPro" id="IPR014001">
    <property type="entry name" value="Helicase_ATP-bd"/>
</dbReference>
<feature type="binding site" evidence="11">
    <location>
        <position position="447"/>
    </location>
    <ligand>
        <name>Zn(2+)</name>
        <dbReference type="ChEBI" id="CHEBI:29105"/>
        <label>2</label>
    </ligand>
</feature>
<keyword evidence="1 11" id="KW-0639">Primosome</keyword>
<keyword evidence="6 11" id="KW-0347">Helicase</keyword>
<name>A0ABP3UI48_9CLOT</name>
<comment type="subunit">
    <text evidence="11">Component of the replication restart primosome.</text>
</comment>
<comment type="catalytic activity">
    <reaction evidence="11">
        <text>ATP + H2O = ADP + phosphate + H(+)</text>
        <dbReference type="Rhea" id="RHEA:13065"/>
        <dbReference type="ChEBI" id="CHEBI:15377"/>
        <dbReference type="ChEBI" id="CHEBI:15378"/>
        <dbReference type="ChEBI" id="CHEBI:30616"/>
        <dbReference type="ChEBI" id="CHEBI:43474"/>
        <dbReference type="ChEBI" id="CHEBI:456216"/>
        <dbReference type="EC" id="5.6.2.4"/>
    </reaction>
</comment>
<keyword evidence="3 11" id="KW-0479">Metal-binding</keyword>
<dbReference type="Gene3D" id="3.40.1440.60">
    <property type="entry name" value="PriA, 3(prime) DNA-binding domain"/>
    <property type="match status" value="1"/>
</dbReference>
<keyword evidence="10 11" id="KW-0413">Isomerase</keyword>
<reference evidence="15" key="1">
    <citation type="journal article" date="2019" name="Int. J. Syst. Evol. Microbiol.">
        <title>The Global Catalogue of Microorganisms (GCM) 10K type strain sequencing project: providing services to taxonomists for standard genome sequencing and annotation.</title>
        <authorList>
            <consortium name="The Broad Institute Genomics Platform"/>
            <consortium name="The Broad Institute Genome Sequencing Center for Infectious Disease"/>
            <person name="Wu L."/>
            <person name="Ma J."/>
        </authorList>
    </citation>
    <scope>NUCLEOTIDE SEQUENCE [LARGE SCALE GENOMIC DNA]</scope>
    <source>
        <strain evidence="15">JCM 1407</strain>
    </source>
</reference>
<dbReference type="InterPro" id="IPR001650">
    <property type="entry name" value="Helicase_C-like"/>
</dbReference>
<evidence type="ECO:0000256" key="6">
    <source>
        <dbReference type="ARBA" id="ARBA00022806"/>
    </source>
</evidence>
<sequence length="734" mass="84714">MFNYAKVIVNNSSIKLDRLFTYKVPDELLGKLQIGHRVKVPFGKGNRKLDAFVLDLEEYIKEDIKNIKYIDKICDRYPMLTVNNIKLIKQMKVKYLCTYLEAIKVIIPPGIIKGVKHKVENFLFTGKRLEGKYNKENYMSIYNFVRNNEGIYNKSKLSKEKGLSLSSINTLIKHEFLIQRSKIINRYNEKKYNDYKEVMLNSNQSLALYKIINSKDIKFLIHGVTGSGKTEIYMHIVKKMMEKDKDSIILVPEISLTPQMVERFKGRFGTNIAVFHSKLSDGERYDEWMRVKEGKVKVAIGARSAVFLPFKNLGAIIVDEEHESSYKSDSDPKYNAKEIAELRALNEGCKIVLGSATPSLDTYYRSKKREFNLINIDKRIDGVDMPEIIVEDMREELISGNKSIFSRKLYSEIKERLIKKEQIILFLNRRGFSTFVSCRKCGYVFKCDKCDISLTYHNNSNFLKCHYCGSVKKVPKTCPKCGSKYVKYFGVGTEKVESEIKRCFSDAKVIRMDLDTTRKKNSYEKIYNDFKMGKADILIGTQMIAKGLDFKNVTLVGVLAADMSLNLPDYRSAEKTFQLITQVSGRSGRGSKKGKVIIQTYNPDNYSIIAASKGDYKDFYDKEIKIREDMRYPPFTTLFLINLSSKYENKLIKKAQSIGIILKNKLSSYKDLNILGPCPSPLSKIKEKYRWQIVIKGNINYHIAENIKKMVYSLLEHVYNDIRVSMDINPNSLL</sequence>
<comment type="function">
    <text evidence="11">Initiates the restart of stalled replication forks, which reloads the replicative helicase on sites other than the origin of replication. Recognizes and binds to abandoned replication forks and remodels them to uncover a helicase loading site. Promotes assembly of the primosome at these replication forks.</text>
</comment>
<evidence type="ECO:0000313" key="15">
    <source>
        <dbReference type="Proteomes" id="UP001501510"/>
    </source>
</evidence>
<keyword evidence="9 11" id="KW-0238">DNA-binding</keyword>
<evidence type="ECO:0000256" key="1">
    <source>
        <dbReference type="ARBA" id="ARBA00022515"/>
    </source>
</evidence>
<comment type="cofactor">
    <cofactor evidence="11">
        <name>Zn(2+)</name>
        <dbReference type="ChEBI" id="CHEBI:29105"/>
    </cofactor>
    <text evidence="11">Binds 2 zinc ions per subunit.</text>
</comment>
<evidence type="ECO:0000256" key="5">
    <source>
        <dbReference type="ARBA" id="ARBA00022801"/>
    </source>
</evidence>
<keyword evidence="2 11" id="KW-0235">DNA replication</keyword>
<comment type="caution">
    <text evidence="14">The sequence shown here is derived from an EMBL/GenBank/DDBJ whole genome shotgun (WGS) entry which is preliminary data.</text>
</comment>
<dbReference type="SUPFAM" id="SSF52540">
    <property type="entry name" value="P-loop containing nucleoside triphosphate hydrolases"/>
    <property type="match status" value="1"/>
</dbReference>
<evidence type="ECO:0000259" key="12">
    <source>
        <dbReference type="PROSITE" id="PS51192"/>
    </source>
</evidence>
<feature type="binding site" evidence="11">
    <location>
        <position position="465"/>
    </location>
    <ligand>
        <name>Zn(2+)</name>
        <dbReference type="ChEBI" id="CHEBI:29105"/>
        <label>2</label>
    </ligand>
</feature>
<dbReference type="Pfam" id="PF17764">
    <property type="entry name" value="PriA_3primeBD"/>
    <property type="match status" value="1"/>
</dbReference>
<accession>A0ABP3UI48</accession>
<dbReference type="Pfam" id="PF18319">
    <property type="entry name" value="Zn_ribbon_PriA"/>
    <property type="match status" value="1"/>
</dbReference>
<dbReference type="CDD" id="cd17929">
    <property type="entry name" value="DEXHc_priA"/>
    <property type="match status" value="1"/>
</dbReference>
<dbReference type="SMART" id="SM00487">
    <property type="entry name" value="DEXDc"/>
    <property type="match status" value="1"/>
</dbReference>
<keyword evidence="8 11" id="KW-0067">ATP-binding</keyword>
<feature type="domain" description="Helicase C-terminal" evidence="13">
    <location>
        <begin position="473"/>
        <end position="625"/>
    </location>
</feature>
<feature type="binding site" evidence="11">
    <location>
        <position position="438"/>
    </location>
    <ligand>
        <name>Zn(2+)</name>
        <dbReference type="ChEBI" id="CHEBI:29105"/>
        <label>1</label>
    </ligand>
</feature>
<evidence type="ECO:0000256" key="9">
    <source>
        <dbReference type="ARBA" id="ARBA00023125"/>
    </source>
</evidence>
<comment type="catalytic activity">
    <reaction evidence="11">
        <text>Couples ATP hydrolysis with the unwinding of duplex DNA by translocating in the 3'-5' direction.</text>
        <dbReference type="EC" id="5.6.2.4"/>
    </reaction>
</comment>
<dbReference type="Gene3D" id="3.40.50.300">
    <property type="entry name" value="P-loop containing nucleotide triphosphate hydrolases"/>
    <property type="match status" value="2"/>
</dbReference>
<dbReference type="PANTHER" id="PTHR30580">
    <property type="entry name" value="PRIMOSOMAL PROTEIN N"/>
    <property type="match status" value="1"/>
</dbReference>
<dbReference type="Proteomes" id="UP001501510">
    <property type="component" value="Unassembled WGS sequence"/>
</dbReference>
<evidence type="ECO:0000313" key="14">
    <source>
        <dbReference type="EMBL" id="GAA0734688.1"/>
    </source>
</evidence>
<dbReference type="Pfam" id="PF18074">
    <property type="entry name" value="PriA_C"/>
    <property type="match status" value="1"/>
</dbReference>
<feature type="domain" description="Helicase ATP-binding" evidence="12">
    <location>
        <begin position="210"/>
        <end position="376"/>
    </location>
</feature>
<dbReference type="InterPro" id="IPR042115">
    <property type="entry name" value="PriA_3primeBD_sf"/>
</dbReference>
<evidence type="ECO:0000259" key="13">
    <source>
        <dbReference type="PROSITE" id="PS51194"/>
    </source>
</evidence>
<dbReference type="InterPro" id="IPR011545">
    <property type="entry name" value="DEAD/DEAH_box_helicase_dom"/>
</dbReference>
<feature type="binding site" evidence="11">
    <location>
        <position position="481"/>
    </location>
    <ligand>
        <name>Zn(2+)</name>
        <dbReference type="ChEBI" id="CHEBI:29105"/>
        <label>1</label>
    </ligand>
</feature>
<evidence type="ECO:0000256" key="2">
    <source>
        <dbReference type="ARBA" id="ARBA00022705"/>
    </source>
</evidence>
<proteinExistence type="inferred from homology"/>